<comment type="similarity">
    <text evidence="1">Belongs to the peptidase S33 family.</text>
</comment>
<dbReference type="Pfam" id="PF00561">
    <property type="entry name" value="Abhydrolase_1"/>
    <property type="match status" value="1"/>
</dbReference>
<name>A0A434ACW0_9FLAO</name>
<dbReference type="PRINTS" id="PR00793">
    <property type="entry name" value="PROAMNOPTASE"/>
</dbReference>
<feature type="domain" description="AB hydrolase-1" evidence="3">
    <location>
        <begin position="76"/>
        <end position="332"/>
    </location>
</feature>
<dbReference type="GO" id="GO:0008233">
    <property type="term" value="F:peptidase activity"/>
    <property type="evidence" value="ECO:0007669"/>
    <property type="project" value="InterPro"/>
</dbReference>
<dbReference type="PROSITE" id="PS51257">
    <property type="entry name" value="PROKAR_LIPOPROTEIN"/>
    <property type="match status" value="1"/>
</dbReference>
<organism evidence="4 5">
    <name type="scientific">Flavobacterium cupreum</name>
    <dbReference type="NCBI Taxonomy" id="2133766"/>
    <lineage>
        <taxon>Bacteria</taxon>
        <taxon>Pseudomonadati</taxon>
        <taxon>Bacteroidota</taxon>
        <taxon>Flavobacteriia</taxon>
        <taxon>Flavobacteriales</taxon>
        <taxon>Flavobacteriaceae</taxon>
        <taxon>Flavobacterium</taxon>
    </lineage>
</organism>
<keyword evidence="2 4" id="KW-0378">Hydrolase</keyword>
<dbReference type="AlphaFoldDB" id="A0A434ACW0"/>
<dbReference type="InterPro" id="IPR002410">
    <property type="entry name" value="Peptidase_S33"/>
</dbReference>
<proteinExistence type="inferred from homology"/>
<dbReference type="GO" id="GO:0016020">
    <property type="term" value="C:membrane"/>
    <property type="evidence" value="ECO:0007669"/>
    <property type="project" value="TreeGrafter"/>
</dbReference>
<dbReference type="Gene3D" id="3.40.50.1820">
    <property type="entry name" value="alpha/beta hydrolase"/>
    <property type="match status" value="1"/>
</dbReference>
<protein>
    <submittedName>
        <fullName evidence="4">Alpha/beta hydrolase</fullName>
    </submittedName>
</protein>
<gene>
    <name evidence="4" type="ORF">D0817_00825</name>
</gene>
<accession>A0A434ACW0</accession>
<evidence type="ECO:0000259" key="3">
    <source>
        <dbReference type="Pfam" id="PF00561"/>
    </source>
</evidence>
<evidence type="ECO:0000313" key="5">
    <source>
        <dbReference type="Proteomes" id="UP000288102"/>
    </source>
</evidence>
<dbReference type="SUPFAM" id="SSF53474">
    <property type="entry name" value="alpha/beta-Hydrolases"/>
    <property type="match status" value="1"/>
</dbReference>
<dbReference type="RefSeq" id="WP_127336489.1">
    <property type="nucleotide sequence ID" value="NZ_QWDM01000001.1"/>
</dbReference>
<dbReference type="OrthoDB" id="9796770at2"/>
<evidence type="ECO:0000313" key="4">
    <source>
        <dbReference type="EMBL" id="RUT72194.1"/>
    </source>
</evidence>
<evidence type="ECO:0000256" key="1">
    <source>
        <dbReference type="ARBA" id="ARBA00010088"/>
    </source>
</evidence>
<dbReference type="InterPro" id="IPR050266">
    <property type="entry name" value="AB_hydrolase_sf"/>
</dbReference>
<dbReference type="Proteomes" id="UP000288102">
    <property type="component" value="Unassembled WGS sequence"/>
</dbReference>
<sequence>MKTVLKNQFNFRSACYAITACLLFTGITSCRKDDPKEQRNVVKVSDFTPNATFVVNNAEENMPVWVHGNKDSKSIILVMHGGPGSDVLDFRMYQDGLAFKKIEVDYQVAYWQQRASGQSKGSDNSKYYTIDQYVDDADKVVDQLRKNYPEKKIVLFAHSWGGMLSSSYLKDEKRRNKIAAWIDAAGAHNGTTLLQTTTDDINAEADARIAAGKEAETWKEIKEAVKEQPERVNSLAYLVTSEIPEVVIKVSNADFKFTSRADSSNPPLFKEIVKRDNNPFLADIKMPCLVLWGKYDFAVSRTYQKEFLKNIGSKDVTNVDFNASGHYMMFHEPDLFARSVIDFMGKYKL</sequence>
<dbReference type="PANTHER" id="PTHR43798">
    <property type="entry name" value="MONOACYLGLYCEROL LIPASE"/>
    <property type="match status" value="1"/>
</dbReference>
<dbReference type="GO" id="GO:0006508">
    <property type="term" value="P:proteolysis"/>
    <property type="evidence" value="ECO:0007669"/>
    <property type="project" value="InterPro"/>
</dbReference>
<dbReference type="InterPro" id="IPR000073">
    <property type="entry name" value="AB_hydrolase_1"/>
</dbReference>
<evidence type="ECO:0000256" key="2">
    <source>
        <dbReference type="ARBA" id="ARBA00022801"/>
    </source>
</evidence>
<dbReference type="EMBL" id="QWDM01000001">
    <property type="protein sequence ID" value="RUT72194.1"/>
    <property type="molecule type" value="Genomic_DNA"/>
</dbReference>
<keyword evidence="5" id="KW-1185">Reference proteome</keyword>
<dbReference type="InterPro" id="IPR029058">
    <property type="entry name" value="AB_hydrolase_fold"/>
</dbReference>
<dbReference type="PANTHER" id="PTHR43798:SF33">
    <property type="entry name" value="HYDROLASE, PUTATIVE (AFU_ORTHOLOGUE AFUA_2G14860)-RELATED"/>
    <property type="match status" value="1"/>
</dbReference>
<reference evidence="5" key="1">
    <citation type="journal article" date="2019" name="Syst. Appl. Microbiol.">
        <title>Flavobacterium circumlabens sp. nov. and Flavobacterium cupreum sp. nov., two psychrotrophic species isolated from Antarctic environmental samples.</title>
        <authorList>
            <person name="Kralova S."/>
            <person name="Busse H.-J."/>
            <person name="Svec P."/>
            <person name="Maslanova I."/>
            <person name="Stankova E."/>
            <person name="Bartak M."/>
            <person name="Sedlacek I."/>
        </authorList>
    </citation>
    <scope>NUCLEOTIDE SEQUENCE [LARGE SCALE GENOMIC DNA]</scope>
    <source>
        <strain evidence="5">CCM 8825</strain>
    </source>
</reference>
<comment type="caution">
    <text evidence="4">The sequence shown here is derived from an EMBL/GenBank/DDBJ whole genome shotgun (WGS) entry which is preliminary data.</text>
</comment>